<gene>
    <name evidence="2" type="ORF">QQX98_002271</name>
</gene>
<feature type="signal peptide" evidence="1">
    <location>
        <begin position="1"/>
        <end position="22"/>
    </location>
</feature>
<accession>A0ABR1HJP5</accession>
<comment type="caution">
    <text evidence="2">The sequence shown here is derived from an EMBL/GenBank/DDBJ whole genome shotgun (WGS) entry which is preliminary data.</text>
</comment>
<name>A0ABR1HJP5_9HYPO</name>
<sequence length="153" mass="15813">MSVSKISLAVYLAAFAFGRINAGRCGPNISDSVTTTITTEATTETTPETTTTTASISVPSTISCKAKTSYPGDKTCGAIAASRSTISLGTGDGSSLINCATSCAKAGCVAFDFQAIYSYCDLFGDYNGVAYDEDDFPAVYQIGCFDCGYSDGH</sequence>
<keyword evidence="3" id="KW-1185">Reference proteome</keyword>
<proteinExistence type="predicted"/>
<dbReference type="Proteomes" id="UP001498476">
    <property type="component" value="Unassembled WGS sequence"/>
</dbReference>
<keyword evidence="1" id="KW-0732">Signal</keyword>
<evidence type="ECO:0000313" key="2">
    <source>
        <dbReference type="EMBL" id="KAK7421377.1"/>
    </source>
</evidence>
<reference evidence="2 3" key="1">
    <citation type="journal article" date="2025" name="Microbiol. Resour. Announc.">
        <title>Draft genome sequences for Neonectria magnoliae and Neonectria punicea, canker pathogens of Liriodendron tulipifera and Acer saccharum in West Virginia.</title>
        <authorList>
            <person name="Petronek H.M."/>
            <person name="Kasson M.T."/>
            <person name="Metheny A.M."/>
            <person name="Stauder C.M."/>
            <person name="Lovett B."/>
            <person name="Lynch S.C."/>
            <person name="Garnas J.R."/>
            <person name="Kasson L.R."/>
            <person name="Stajich J.E."/>
        </authorList>
    </citation>
    <scope>NUCLEOTIDE SEQUENCE [LARGE SCALE GENOMIC DNA]</scope>
    <source>
        <strain evidence="2 3">NRRL 64653</strain>
    </source>
</reference>
<feature type="chain" id="PRO_5045044402" description="Apple domain-containing protein" evidence="1">
    <location>
        <begin position="23"/>
        <end position="153"/>
    </location>
</feature>
<organism evidence="2 3">
    <name type="scientific">Neonectria punicea</name>
    <dbReference type="NCBI Taxonomy" id="979145"/>
    <lineage>
        <taxon>Eukaryota</taxon>
        <taxon>Fungi</taxon>
        <taxon>Dikarya</taxon>
        <taxon>Ascomycota</taxon>
        <taxon>Pezizomycotina</taxon>
        <taxon>Sordariomycetes</taxon>
        <taxon>Hypocreomycetidae</taxon>
        <taxon>Hypocreales</taxon>
        <taxon>Nectriaceae</taxon>
        <taxon>Neonectria</taxon>
    </lineage>
</organism>
<evidence type="ECO:0000256" key="1">
    <source>
        <dbReference type="SAM" id="SignalP"/>
    </source>
</evidence>
<evidence type="ECO:0000313" key="3">
    <source>
        <dbReference type="Proteomes" id="UP001498476"/>
    </source>
</evidence>
<dbReference type="EMBL" id="JAZAVJ010000023">
    <property type="protein sequence ID" value="KAK7421377.1"/>
    <property type="molecule type" value="Genomic_DNA"/>
</dbReference>
<evidence type="ECO:0008006" key="4">
    <source>
        <dbReference type="Google" id="ProtNLM"/>
    </source>
</evidence>
<protein>
    <recommendedName>
        <fullName evidence="4">Apple domain-containing protein</fullName>
    </recommendedName>
</protein>